<accession>A0A381SIW9</accession>
<gene>
    <name evidence="10" type="ORF">METZ01_LOCUS56228</name>
</gene>
<dbReference type="Pfam" id="PF07715">
    <property type="entry name" value="Plug"/>
    <property type="match status" value="1"/>
</dbReference>
<feature type="non-terminal residue" evidence="10">
    <location>
        <position position="674"/>
    </location>
</feature>
<evidence type="ECO:0000256" key="3">
    <source>
        <dbReference type="ARBA" id="ARBA00022692"/>
    </source>
</evidence>
<dbReference type="InterPro" id="IPR000531">
    <property type="entry name" value="Beta-barrel_TonB"/>
</dbReference>
<organism evidence="10">
    <name type="scientific">marine metagenome</name>
    <dbReference type="NCBI Taxonomy" id="408172"/>
    <lineage>
        <taxon>unclassified sequences</taxon>
        <taxon>metagenomes</taxon>
        <taxon>ecological metagenomes</taxon>
    </lineage>
</organism>
<evidence type="ECO:0000256" key="4">
    <source>
        <dbReference type="ARBA" id="ARBA00023077"/>
    </source>
</evidence>
<keyword evidence="4" id="KW-0798">TonB box</keyword>
<evidence type="ECO:0000256" key="5">
    <source>
        <dbReference type="ARBA" id="ARBA00023136"/>
    </source>
</evidence>
<feature type="domain" description="TonB-dependent receptor-like beta-barrel" evidence="8">
    <location>
        <begin position="368"/>
        <end position="630"/>
    </location>
</feature>
<dbReference type="PANTHER" id="PTHR47234:SF2">
    <property type="entry name" value="TONB-DEPENDENT RECEPTOR"/>
    <property type="match status" value="1"/>
</dbReference>
<evidence type="ECO:0000256" key="7">
    <source>
        <dbReference type="SAM" id="MobiDB-lite"/>
    </source>
</evidence>
<dbReference type="InterPro" id="IPR012910">
    <property type="entry name" value="Plug_dom"/>
</dbReference>
<dbReference type="Gene3D" id="2.170.130.10">
    <property type="entry name" value="TonB-dependent receptor, plug domain"/>
    <property type="match status" value="1"/>
</dbReference>
<feature type="region of interest" description="Disordered" evidence="7">
    <location>
        <begin position="216"/>
        <end position="238"/>
    </location>
</feature>
<dbReference type="EMBL" id="UINC01003103">
    <property type="protein sequence ID" value="SVA03374.1"/>
    <property type="molecule type" value="Genomic_DNA"/>
</dbReference>
<sequence>MKGYLKYLILAFGGYLLSGGLQTAIAQEQIEEIAVTGTRIRGANPDSFSPVAIISQEAIDISGKISIGELLQEMPSQGSGLNRNYNNGGEGSVRMDFRNLGSGRTLILVDGKRWINSGTGANGSVDLNTIPTASVERIEILKDGASAVYGSDAIGAVINIITKDDYDGVQFQAQTGEYFDGGGLASSYQITAGRSFESGSFMIGASLVEIEDLHNSARKQTAARPSSGGSSGTPQGRLGYGGVVPGCSNFTVNEGQSGASPGDFRCWTSPDDRFNYNPYNYVETPNDRVNLFAKGRFNIADNTDVTLFGIYQNRESDQLLAPMPLFYGFGDFGGSEGISANNQYNPFGVEFCDLYGNSVEGKACNDTNYPDGYATGWFGRRLLEAGNRNFIQDIQTYRLEAGIETEYNGWDISAYAIIGQNKSSEMTEGLLNTANIKKALAGDCTSPCVPMNVFGGQGPNSAYMGDGLWSGSGSITPEMVDYITFQAHDVGKNEMKSYGFDVVGELGALPAGPVGVAFGYEFRDEQGMFSPDAFIAAGLSSGNASSPTSGSFDVDEWYAEFAIPVLDNLDVSAAIRFSDYSTFGSTTNTKIGVTFSPIEMVSFRATFSEGFRAPSIGALYSGNNDSYPDLQDPCDVNAGNFTGSAGGVQSGVCASQGVPNGFTQPNTQIRTTVG</sequence>
<dbReference type="SUPFAM" id="SSF56935">
    <property type="entry name" value="Porins"/>
    <property type="match status" value="1"/>
</dbReference>
<evidence type="ECO:0000259" key="9">
    <source>
        <dbReference type="Pfam" id="PF07715"/>
    </source>
</evidence>
<evidence type="ECO:0008006" key="11">
    <source>
        <dbReference type="Google" id="ProtNLM"/>
    </source>
</evidence>
<evidence type="ECO:0000256" key="6">
    <source>
        <dbReference type="ARBA" id="ARBA00023237"/>
    </source>
</evidence>
<protein>
    <recommendedName>
        <fullName evidence="11">TonB-dependent receptor plug domain-containing protein</fullName>
    </recommendedName>
</protein>
<dbReference type="Pfam" id="PF00593">
    <property type="entry name" value="TonB_dep_Rec_b-barrel"/>
    <property type="match status" value="1"/>
</dbReference>
<dbReference type="GO" id="GO:0009279">
    <property type="term" value="C:cell outer membrane"/>
    <property type="evidence" value="ECO:0007669"/>
    <property type="project" value="UniProtKB-SubCell"/>
</dbReference>
<dbReference type="PANTHER" id="PTHR47234">
    <property type="match status" value="1"/>
</dbReference>
<evidence type="ECO:0000313" key="10">
    <source>
        <dbReference type="EMBL" id="SVA03374.1"/>
    </source>
</evidence>
<dbReference type="InterPro" id="IPR037066">
    <property type="entry name" value="Plug_dom_sf"/>
</dbReference>
<evidence type="ECO:0000256" key="1">
    <source>
        <dbReference type="ARBA" id="ARBA00004571"/>
    </source>
</evidence>
<dbReference type="Gene3D" id="2.40.170.20">
    <property type="entry name" value="TonB-dependent receptor, beta-barrel domain"/>
    <property type="match status" value="1"/>
</dbReference>
<comment type="subcellular location">
    <subcellularLocation>
        <location evidence="1">Cell outer membrane</location>
        <topology evidence="1">Multi-pass membrane protein</topology>
    </subcellularLocation>
</comment>
<dbReference type="InterPro" id="IPR036942">
    <property type="entry name" value="Beta-barrel_TonB_sf"/>
</dbReference>
<name>A0A381SIW9_9ZZZZ</name>
<dbReference type="AlphaFoldDB" id="A0A381SIW9"/>
<keyword evidence="2" id="KW-0813">Transport</keyword>
<keyword evidence="5" id="KW-0472">Membrane</keyword>
<dbReference type="InterPro" id="IPR039426">
    <property type="entry name" value="TonB-dep_rcpt-like"/>
</dbReference>
<feature type="domain" description="TonB-dependent receptor plug" evidence="9">
    <location>
        <begin position="49"/>
        <end position="157"/>
    </location>
</feature>
<proteinExistence type="predicted"/>
<dbReference type="PROSITE" id="PS52016">
    <property type="entry name" value="TONB_DEPENDENT_REC_3"/>
    <property type="match status" value="1"/>
</dbReference>
<keyword evidence="3" id="KW-0812">Transmembrane</keyword>
<reference evidence="10" key="1">
    <citation type="submission" date="2018-05" db="EMBL/GenBank/DDBJ databases">
        <authorList>
            <person name="Lanie J.A."/>
            <person name="Ng W.-L."/>
            <person name="Kazmierczak K.M."/>
            <person name="Andrzejewski T.M."/>
            <person name="Davidsen T.M."/>
            <person name="Wayne K.J."/>
            <person name="Tettelin H."/>
            <person name="Glass J.I."/>
            <person name="Rusch D."/>
            <person name="Podicherti R."/>
            <person name="Tsui H.-C.T."/>
            <person name="Winkler M.E."/>
        </authorList>
    </citation>
    <scope>NUCLEOTIDE SEQUENCE</scope>
</reference>
<evidence type="ECO:0000259" key="8">
    <source>
        <dbReference type="Pfam" id="PF00593"/>
    </source>
</evidence>
<keyword evidence="6" id="KW-0998">Cell outer membrane</keyword>
<evidence type="ECO:0000256" key="2">
    <source>
        <dbReference type="ARBA" id="ARBA00022448"/>
    </source>
</evidence>